<evidence type="ECO:0000256" key="5">
    <source>
        <dbReference type="ARBA" id="ARBA00023254"/>
    </source>
</evidence>
<proteinExistence type="predicted"/>
<dbReference type="SUPFAM" id="SSF57903">
    <property type="entry name" value="FYVE/PHD zinc finger"/>
    <property type="match status" value="1"/>
</dbReference>
<feature type="region of interest" description="Disordered" evidence="6">
    <location>
        <begin position="1"/>
        <end position="35"/>
    </location>
</feature>
<feature type="domain" description="HORMA" evidence="7">
    <location>
        <begin position="59"/>
        <end position="289"/>
    </location>
</feature>
<feature type="compositionally biased region" description="Polar residues" evidence="6">
    <location>
        <begin position="387"/>
        <end position="399"/>
    </location>
</feature>
<evidence type="ECO:0000256" key="3">
    <source>
        <dbReference type="ARBA" id="ARBA00022454"/>
    </source>
</evidence>
<dbReference type="InterPro" id="IPR036570">
    <property type="entry name" value="HORMA_dom_sf"/>
</dbReference>
<evidence type="ECO:0000256" key="4">
    <source>
        <dbReference type="ARBA" id="ARBA00023242"/>
    </source>
</evidence>
<sequence length="727" mass="80467">MSGKRQSQKGRSPSKPKGPMHKTQTATRETHSSGRQAVVVKEVVQAAQKVSTAQTLSLKQSNEIVQTLMHGAISSLIYLRGLLPESCFKDQYLATSETALSYESYAAGVRENSPGKGGCRVKALMKGRSTRADTLLEWLEKGVFDALHKGYLRVLQISLFADPEHEENVLEVYNFSIRYKDGASPTDRPSEVEMTGRRGNGVTVMQARTSMQAVVRGLVQLCGTMPALPEQRYLKLYLFYNDKCPKDYEPPGTWTEPSGSIKFPDCGWEKITTRCGELNAGSQSVSLQVTHLESPVDEEDLPNDLTYSNPCDRFEDIDSSTHASNQERDTMDGQTSGPDAMEGAEATSFVDPDVQSTQESLPTSVHGGDDPEAVRDSASPDELETGSELQQHQPVNKMTTSPRKLSAIALEDLREREQLQRMLRSSVHLNDTQEVQHPDNVMMGVEDNQGSPPISAMQLSQTTINRLKSRPSIEIAQRAASLFRRSGSSAAEDEETVDCSCGFNRSEGDMMRCAFCGAWQHPHCYGFKGREDPRRAEDHACYKCLLQPHENDTIERLEKVAGYRRCLYHLEKHGFDTEKQLASVLGCKAGTVNRLLKHLRDAGLLVEWLGPRQSQGVKKISLSKADGVARRVMQQYFDPMLHVAHHFELPTPPTAMFAAERDLDSLNEETAPTAPVVGPAMVTPATRKRQWLATDFSNDPAPKRRGFASGASQSLDFAALYTPSPGR</sequence>
<protein>
    <submittedName>
        <fullName evidence="8">HORMA domain-containing protein</fullName>
    </submittedName>
</protein>
<dbReference type="EMBL" id="JAADJZ010000025">
    <property type="protein sequence ID" value="KAF2866938.1"/>
    <property type="molecule type" value="Genomic_DNA"/>
</dbReference>
<dbReference type="PROSITE" id="PS50815">
    <property type="entry name" value="HORMA"/>
    <property type="match status" value="1"/>
</dbReference>
<comment type="subcellular location">
    <subcellularLocation>
        <location evidence="2">Chromosome</location>
    </subcellularLocation>
    <subcellularLocation>
        <location evidence="1">Nucleus</location>
    </subcellularLocation>
</comment>
<feature type="compositionally biased region" description="Basic residues" evidence="6">
    <location>
        <begin position="1"/>
        <end position="20"/>
    </location>
</feature>
<keyword evidence="9" id="KW-1185">Reference proteome</keyword>
<keyword evidence="3" id="KW-0158">Chromosome</keyword>
<dbReference type="Proteomes" id="UP000481861">
    <property type="component" value="Unassembled WGS sequence"/>
</dbReference>
<reference evidence="8 9" key="1">
    <citation type="submission" date="2020-01" db="EMBL/GenBank/DDBJ databases">
        <authorList>
            <consortium name="DOE Joint Genome Institute"/>
            <person name="Haridas S."/>
            <person name="Albert R."/>
            <person name="Binder M."/>
            <person name="Bloem J."/>
            <person name="Labutti K."/>
            <person name="Salamov A."/>
            <person name="Andreopoulos B."/>
            <person name="Baker S.E."/>
            <person name="Barry K."/>
            <person name="Bills G."/>
            <person name="Bluhm B.H."/>
            <person name="Cannon C."/>
            <person name="Castanera R."/>
            <person name="Culley D.E."/>
            <person name="Daum C."/>
            <person name="Ezra D."/>
            <person name="Gonzalez J.B."/>
            <person name="Henrissat B."/>
            <person name="Kuo A."/>
            <person name="Liang C."/>
            <person name="Lipzen A."/>
            <person name="Lutzoni F."/>
            <person name="Magnuson J."/>
            <person name="Mondo S."/>
            <person name="Nolan M."/>
            <person name="Ohm R."/>
            <person name="Pangilinan J."/>
            <person name="Park H.-J.H."/>
            <person name="Ramirez L."/>
            <person name="Alfaro M."/>
            <person name="Sun H."/>
            <person name="Tritt A."/>
            <person name="Yoshinaga Y."/>
            <person name="Zwiers L.-H.L."/>
            <person name="Turgeon B.G."/>
            <person name="Goodwin S.B."/>
            <person name="Spatafora J.W."/>
            <person name="Crous P.W."/>
            <person name="Grigoriev I.V."/>
        </authorList>
    </citation>
    <scope>NUCLEOTIDE SEQUENCE [LARGE SCALE GENOMIC DNA]</scope>
    <source>
        <strain evidence="8 9">CBS 611.86</strain>
    </source>
</reference>
<dbReference type="InterPro" id="IPR011011">
    <property type="entry name" value="Znf_FYVE_PHD"/>
</dbReference>
<feature type="region of interest" description="Disordered" evidence="6">
    <location>
        <begin position="293"/>
        <end position="399"/>
    </location>
</feature>
<evidence type="ECO:0000256" key="6">
    <source>
        <dbReference type="SAM" id="MobiDB-lite"/>
    </source>
</evidence>
<evidence type="ECO:0000256" key="1">
    <source>
        <dbReference type="ARBA" id="ARBA00004123"/>
    </source>
</evidence>
<comment type="caution">
    <text evidence="8">The sequence shown here is derived from an EMBL/GenBank/DDBJ whole genome shotgun (WGS) entry which is preliminary data.</text>
</comment>
<dbReference type="InterPro" id="IPR013083">
    <property type="entry name" value="Znf_RING/FYVE/PHD"/>
</dbReference>
<evidence type="ECO:0000313" key="8">
    <source>
        <dbReference type="EMBL" id="KAF2866938.1"/>
    </source>
</evidence>
<evidence type="ECO:0000259" key="7">
    <source>
        <dbReference type="PROSITE" id="PS50815"/>
    </source>
</evidence>
<keyword evidence="4" id="KW-0539">Nucleus</keyword>
<name>A0A7C8M370_9PLEO</name>
<keyword evidence="5" id="KW-0469">Meiosis</keyword>
<accession>A0A7C8M370</accession>
<dbReference type="GO" id="GO:0007130">
    <property type="term" value="P:synaptonemal complex assembly"/>
    <property type="evidence" value="ECO:0007669"/>
    <property type="project" value="TreeGrafter"/>
</dbReference>
<dbReference type="Gene3D" id="3.30.900.10">
    <property type="entry name" value="HORMA domain"/>
    <property type="match status" value="1"/>
</dbReference>
<feature type="compositionally biased region" description="Polar residues" evidence="6">
    <location>
        <begin position="354"/>
        <end position="363"/>
    </location>
</feature>
<dbReference type="GO" id="GO:0051598">
    <property type="term" value="P:meiotic recombination checkpoint signaling"/>
    <property type="evidence" value="ECO:0007669"/>
    <property type="project" value="TreeGrafter"/>
</dbReference>
<dbReference type="Pfam" id="PF02301">
    <property type="entry name" value="HORMA"/>
    <property type="match status" value="1"/>
</dbReference>
<dbReference type="GO" id="GO:0005634">
    <property type="term" value="C:nucleus"/>
    <property type="evidence" value="ECO:0007669"/>
    <property type="project" value="UniProtKB-SubCell"/>
</dbReference>
<dbReference type="Gene3D" id="3.30.40.10">
    <property type="entry name" value="Zinc/RING finger domain, C3HC4 (zinc finger)"/>
    <property type="match status" value="1"/>
</dbReference>
<dbReference type="OrthoDB" id="1928087at2759"/>
<dbReference type="InterPro" id="IPR051294">
    <property type="entry name" value="HORMA_MeioticProgression"/>
</dbReference>
<gene>
    <name evidence="8" type="ORF">BDV95DRAFT_191342</name>
</gene>
<dbReference type="SUPFAM" id="SSF46785">
    <property type="entry name" value="Winged helix' DNA-binding domain"/>
    <property type="match status" value="1"/>
</dbReference>
<evidence type="ECO:0000256" key="2">
    <source>
        <dbReference type="ARBA" id="ARBA00004286"/>
    </source>
</evidence>
<dbReference type="InterPro" id="IPR036390">
    <property type="entry name" value="WH_DNA-bd_sf"/>
</dbReference>
<dbReference type="PANTHER" id="PTHR48225:SF7">
    <property type="entry name" value="MEIOSIS-SPECIFIC PROTEIN HOP1"/>
    <property type="match status" value="1"/>
</dbReference>
<evidence type="ECO:0000313" key="9">
    <source>
        <dbReference type="Proteomes" id="UP000481861"/>
    </source>
</evidence>
<dbReference type="InterPro" id="IPR003511">
    <property type="entry name" value="HORMA_dom"/>
</dbReference>
<dbReference type="GO" id="GO:0005694">
    <property type="term" value="C:chromosome"/>
    <property type="evidence" value="ECO:0007669"/>
    <property type="project" value="UniProtKB-SubCell"/>
</dbReference>
<dbReference type="SUPFAM" id="SSF56019">
    <property type="entry name" value="The spindle assembly checkpoint protein mad2"/>
    <property type="match status" value="1"/>
</dbReference>
<dbReference type="AlphaFoldDB" id="A0A7C8M370"/>
<organism evidence="8 9">
    <name type="scientific">Massariosphaeria phaeospora</name>
    <dbReference type="NCBI Taxonomy" id="100035"/>
    <lineage>
        <taxon>Eukaryota</taxon>
        <taxon>Fungi</taxon>
        <taxon>Dikarya</taxon>
        <taxon>Ascomycota</taxon>
        <taxon>Pezizomycotina</taxon>
        <taxon>Dothideomycetes</taxon>
        <taxon>Pleosporomycetidae</taxon>
        <taxon>Pleosporales</taxon>
        <taxon>Pleosporales incertae sedis</taxon>
        <taxon>Massariosphaeria</taxon>
    </lineage>
</organism>
<dbReference type="PANTHER" id="PTHR48225">
    <property type="entry name" value="HORMA DOMAIN-CONTAINING PROTEIN 1"/>
    <property type="match status" value="1"/>
</dbReference>